<dbReference type="InterPro" id="IPR000719">
    <property type="entry name" value="Prot_kinase_dom"/>
</dbReference>
<protein>
    <submittedName>
        <fullName evidence="3">Protein kinase domain-containing protein</fullName>
    </submittedName>
</protein>
<feature type="domain" description="Protein kinase" evidence="1">
    <location>
        <begin position="29"/>
        <end position="318"/>
    </location>
</feature>
<evidence type="ECO:0000313" key="3">
    <source>
        <dbReference type="WBParaSite" id="SPAL_0000246000.1"/>
    </source>
</evidence>
<dbReference type="GO" id="GO:0004672">
    <property type="term" value="F:protein kinase activity"/>
    <property type="evidence" value="ECO:0007669"/>
    <property type="project" value="InterPro"/>
</dbReference>
<sequence length="445" mass="51732">MASNTNECFLEEQLLLPQNISNECHTNKFMIKESIKDSPFGYIYKGSEFNQKRDIILKFISKNGYLMAREISQLISTWNDDKAKISSPAGNAKPNKNMFLDILEVQWNNEAKNCFMVMGKKLNNLVDLVGKVSKYDGWKGFYYFGLKTLAYLHQQGVIVNNLKTTSFWYAPSGDKGSYENEYDKVFIADYEFWCRFEDENKTCVLDPQILELSKQRLNSRPLSLTYCSLSRQKGEPGCAKSDYESLFYVYLELINGKLPWSTFPNNEVLVRNGKTAMRTPSYREFGNLDTRLYDILYIIDRMSPHKVPNISKLYNKFVGIVKTVSIQGQPQNADENNYFMVKVNAIKASKFTKEEPLLIDYYGKQNEILKKKPRCVQLEEKKSRLKNPYEHEVINDPFEEKLKILNNRRINDLKNVYINREKPKSRPDVSTTDIDTNLLQTKTIG</sequence>
<proteinExistence type="predicted"/>
<dbReference type="InterPro" id="IPR011009">
    <property type="entry name" value="Kinase-like_dom_sf"/>
</dbReference>
<dbReference type="SUPFAM" id="SSF56112">
    <property type="entry name" value="Protein kinase-like (PK-like)"/>
    <property type="match status" value="1"/>
</dbReference>
<dbReference type="PANTHER" id="PTHR11909">
    <property type="entry name" value="CASEIN KINASE-RELATED"/>
    <property type="match status" value="1"/>
</dbReference>
<reference evidence="3" key="1">
    <citation type="submission" date="2017-02" db="UniProtKB">
        <authorList>
            <consortium name="WormBaseParasite"/>
        </authorList>
    </citation>
    <scope>IDENTIFICATION</scope>
</reference>
<dbReference type="WBParaSite" id="SPAL_0000246000.1">
    <property type="protein sequence ID" value="SPAL_0000246000.1"/>
    <property type="gene ID" value="SPAL_0000246000"/>
</dbReference>
<dbReference type="Proteomes" id="UP000046392">
    <property type="component" value="Unplaced"/>
</dbReference>
<dbReference type="AlphaFoldDB" id="A0A0N5B8T7"/>
<accession>A0A0N5B8T7</accession>
<name>A0A0N5B8T7_STREA</name>
<dbReference type="Gene3D" id="1.10.510.10">
    <property type="entry name" value="Transferase(Phosphotransferase) domain 1"/>
    <property type="match status" value="1"/>
</dbReference>
<dbReference type="GO" id="GO:0005524">
    <property type="term" value="F:ATP binding"/>
    <property type="evidence" value="ECO:0007669"/>
    <property type="project" value="InterPro"/>
</dbReference>
<keyword evidence="2" id="KW-1185">Reference proteome</keyword>
<dbReference type="PROSITE" id="PS50011">
    <property type="entry name" value="PROTEIN_KINASE_DOM"/>
    <property type="match status" value="1"/>
</dbReference>
<organism evidence="2 3">
    <name type="scientific">Strongyloides papillosus</name>
    <name type="common">Intestinal threadworm</name>
    <dbReference type="NCBI Taxonomy" id="174720"/>
    <lineage>
        <taxon>Eukaryota</taxon>
        <taxon>Metazoa</taxon>
        <taxon>Ecdysozoa</taxon>
        <taxon>Nematoda</taxon>
        <taxon>Chromadorea</taxon>
        <taxon>Rhabditida</taxon>
        <taxon>Tylenchina</taxon>
        <taxon>Panagrolaimomorpha</taxon>
        <taxon>Strongyloidoidea</taxon>
        <taxon>Strongyloididae</taxon>
        <taxon>Strongyloides</taxon>
    </lineage>
</organism>
<evidence type="ECO:0000313" key="2">
    <source>
        <dbReference type="Proteomes" id="UP000046392"/>
    </source>
</evidence>
<dbReference type="STRING" id="174720.A0A0N5B8T7"/>
<dbReference type="InterPro" id="IPR050235">
    <property type="entry name" value="CK1_Ser-Thr_kinase"/>
</dbReference>
<evidence type="ECO:0000259" key="1">
    <source>
        <dbReference type="PROSITE" id="PS50011"/>
    </source>
</evidence>